<keyword evidence="3" id="KW-1185">Reference proteome</keyword>
<organism evidence="2 3">
    <name type="scientific">Lunasporangiospora selenospora</name>
    <dbReference type="NCBI Taxonomy" id="979761"/>
    <lineage>
        <taxon>Eukaryota</taxon>
        <taxon>Fungi</taxon>
        <taxon>Fungi incertae sedis</taxon>
        <taxon>Mucoromycota</taxon>
        <taxon>Mortierellomycotina</taxon>
        <taxon>Mortierellomycetes</taxon>
        <taxon>Mortierellales</taxon>
        <taxon>Mortierellaceae</taxon>
        <taxon>Lunasporangiospora</taxon>
    </lineage>
</organism>
<dbReference type="AlphaFoldDB" id="A0A9P6KB09"/>
<sequence>MSIPEIVSNIQQFLTAETLFHFRNLNRIWFWQTRLARMPWHASADITRMYVEMTPKTVYILQTYVAQYDIPKDGSHGSADTVSQKSRPSLPTYVGDLQTYQRSNIVSNLFVKSWPLGSQEQVATAAAAESPAQVHGGSDTDGPPFRTFVSGQPSSAEGPPRFPPKEWTLAAEVFFYKCSAETAMNGAIKRVQEMCVDLGQECRVLEKSDYGDSATGLWNVTTEEEYVWSVVPAAIDGRYTPTPTPTPQ</sequence>
<reference evidence="2" key="1">
    <citation type="journal article" date="2020" name="Fungal Divers.">
        <title>Resolving the Mortierellaceae phylogeny through synthesis of multi-gene phylogenetics and phylogenomics.</title>
        <authorList>
            <person name="Vandepol N."/>
            <person name="Liber J."/>
            <person name="Desiro A."/>
            <person name="Na H."/>
            <person name="Kennedy M."/>
            <person name="Barry K."/>
            <person name="Grigoriev I.V."/>
            <person name="Miller A.N."/>
            <person name="O'Donnell K."/>
            <person name="Stajich J.E."/>
            <person name="Bonito G."/>
        </authorList>
    </citation>
    <scope>NUCLEOTIDE SEQUENCE</scope>
    <source>
        <strain evidence="2">KOD1015</strain>
    </source>
</reference>
<evidence type="ECO:0000256" key="1">
    <source>
        <dbReference type="SAM" id="MobiDB-lite"/>
    </source>
</evidence>
<proteinExistence type="predicted"/>
<feature type="region of interest" description="Disordered" evidence="1">
    <location>
        <begin position="128"/>
        <end position="161"/>
    </location>
</feature>
<evidence type="ECO:0000313" key="3">
    <source>
        <dbReference type="Proteomes" id="UP000780801"/>
    </source>
</evidence>
<dbReference type="EMBL" id="JAABOA010003920">
    <property type="protein sequence ID" value="KAF9578185.1"/>
    <property type="molecule type" value="Genomic_DNA"/>
</dbReference>
<evidence type="ECO:0000313" key="2">
    <source>
        <dbReference type="EMBL" id="KAF9578185.1"/>
    </source>
</evidence>
<dbReference type="Proteomes" id="UP000780801">
    <property type="component" value="Unassembled WGS sequence"/>
</dbReference>
<comment type="caution">
    <text evidence="2">The sequence shown here is derived from an EMBL/GenBank/DDBJ whole genome shotgun (WGS) entry which is preliminary data.</text>
</comment>
<protein>
    <submittedName>
        <fullName evidence="2">Uncharacterized protein</fullName>
    </submittedName>
</protein>
<accession>A0A9P6KB09</accession>
<gene>
    <name evidence="2" type="ORF">BGW38_006156</name>
</gene>
<name>A0A9P6KB09_9FUNG</name>